<dbReference type="EMBL" id="JBHSKD010000002">
    <property type="protein sequence ID" value="MFC5175312.1"/>
    <property type="molecule type" value="Genomic_DNA"/>
</dbReference>
<reference evidence="2" key="1">
    <citation type="journal article" date="2019" name="Int. J. Syst. Evol. Microbiol.">
        <title>The Global Catalogue of Microorganisms (GCM) 10K type strain sequencing project: providing services to taxonomists for standard genome sequencing and annotation.</title>
        <authorList>
            <consortium name="The Broad Institute Genomics Platform"/>
            <consortium name="The Broad Institute Genome Sequencing Center for Infectious Disease"/>
            <person name="Wu L."/>
            <person name="Ma J."/>
        </authorList>
    </citation>
    <scope>NUCLEOTIDE SEQUENCE [LARGE SCALE GENOMIC DNA]</scope>
    <source>
        <strain evidence="2">DFY41</strain>
    </source>
</reference>
<name>A0ABW0BEC2_9ACTN</name>
<evidence type="ECO:0000313" key="1">
    <source>
        <dbReference type="EMBL" id="MFC5175312.1"/>
    </source>
</evidence>
<sequence length="68" mass="7482">MTETEAVEVARWLAVAAGHDLARYAEPEARLEGDEWFVLFRGVSGAPGDHFAIALHHDTHASRVVEGR</sequence>
<gene>
    <name evidence="1" type="ORF">ACFPGP_01430</name>
</gene>
<dbReference type="Proteomes" id="UP001596087">
    <property type="component" value="Unassembled WGS sequence"/>
</dbReference>
<accession>A0ABW0BEC2</accession>
<comment type="caution">
    <text evidence="1">The sequence shown here is derived from an EMBL/GenBank/DDBJ whole genome shotgun (WGS) entry which is preliminary data.</text>
</comment>
<keyword evidence="2" id="KW-1185">Reference proteome</keyword>
<proteinExistence type="predicted"/>
<dbReference type="RefSeq" id="WP_378585873.1">
    <property type="nucleotide sequence ID" value="NZ_JBHSKD010000002.1"/>
</dbReference>
<organism evidence="1 2">
    <name type="scientific">Nocardioides taihuensis</name>
    <dbReference type="NCBI Taxonomy" id="1835606"/>
    <lineage>
        <taxon>Bacteria</taxon>
        <taxon>Bacillati</taxon>
        <taxon>Actinomycetota</taxon>
        <taxon>Actinomycetes</taxon>
        <taxon>Propionibacteriales</taxon>
        <taxon>Nocardioidaceae</taxon>
        <taxon>Nocardioides</taxon>
    </lineage>
</organism>
<evidence type="ECO:0000313" key="2">
    <source>
        <dbReference type="Proteomes" id="UP001596087"/>
    </source>
</evidence>
<protein>
    <submittedName>
        <fullName evidence="1">Uncharacterized protein</fullName>
    </submittedName>
</protein>